<dbReference type="RefSeq" id="WP_132987142.1">
    <property type="nucleotide sequence ID" value="NZ_BMME01000001.1"/>
</dbReference>
<evidence type="ECO:0000313" key="2">
    <source>
        <dbReference type="EMBL" id="GGK11200.1"/>
    </source>
</evidence>
<keyword evidence="3" id="KW-1185">Reference proteome</keyword>
<keyword evidence="1" id="KW-0812">Transmembrane</keyword>
<keyword evidence="1" id="KW-1133">Transmembrane helix</keyword>
<feature type="transmembrane region" description="Helical" evidence="1">
    <location>
        <begin position="19"/>
        <end position="38"/>
    </location>
</feature>
<feature type="transmembrane region" description="Helical" evidence="1">
    <location>
        <begin position="50"/>
        <end position="72"/>
    </location>
</feature>
<evidence type="ECO:0000256" key="1">
    <source>
        <dbReference type="SAM" id="Phobius"/>
    </source>
</evidence>
<dbReference type="Proteomes" id="UP000599009">
    <property type="component" value="Unassembled WGS sequence"/>
</dbReference>
<keyword evidence="1" id="KW-0472">Membrane</keyword>
<accession>A0ABQ2EG54</accession>
<organism evidence="2 3">
    <name type="scientific">Luteimonas terricola</name>
    <dbReference type="NCBI Taxonomy" id="645597"/>
    <lineage>
        <taxon>Bacteria</taxon>
        <taxon>Pseudomonadati</taxon>
        <taxon>Pseudomonadota</taxon>
        <taxon>Gammaproteobacteria</taxon>
        <taxon>Lysobacterales</taxon>
        <taxon>Lysobacteraceae</taxon>
        <taxon>Luteimonas</taxon>
    </lineage>
</organism>
<name>A0ABQ2EG54_9GAMM</name>
<dbReference type="EMBL" id="BMME01000001">
    <property type="protein sequence ID" value="GGK11200.1"/>
    <property type="molecule type" value="Genomic_DNA"/>
</dbReference>
<protein>
    <submittedName>
        <fullName evidence="2">Uncharacterized protein</fullName>
    </submittedName>
</protein>
<proteinExistence type="predicted"/>
<gene>
    <name evidence="2" type="ORF">GCM10011394_20720</name>
</gene>
<reference evidence="3" key="1">
    <citation type="journal article" date="2019" name="Int. J. Syst. Evol. Microbiol.">
        <title>The Global Catalogue of Microorganisms (GCM) 10K type strain sequencing project: providing services to taxonomists for standard genome sequencing and annotation.</title>
        <authorList>
            <consortium name="The Broad Institute Genomics Platform"/>
            <consortium name="The Broad Institute Genome Sequencing Center for Infectious Disease"/>
            <person name="Wu L."/>
            <person name="Ma J."/>
        </authorList>
    </citation>
    <scope>NUCLEOTIDE SEQUENCE [LARGE SCALE GENOMIC DNA]</scope>
    <source>
        <strain evidence="3">CGMCC 1.8985</strain>
    </source>
</reference>
<evidence type="ECO:0000313" key="3">
    <source>
        <dbReference type="Proteomes" id="UP000599009"/>
    </source>
</evidence>
<comment type="caution">
    <text evidence="2">The sequence shown here is derived from an EMBL/GenBank/DDBJ whole genome shotgun (WGS) entry which is preliminary data.</text>
</comment>
<sequence length="80" mass="8513">MDHEPPATQAARGRRFDPLGLWLCGLAALGLARAWMYLVRDAGSAGAIGWIWFGGSLLLGGIGVALLLRGLATSRRGPRR</sequence>